<keyword evidence="1" id="KW-0645">Protease</keyword>
<dbReference type="AlphaFoldDB" id="A0A814HTK1"/>
<evidence type="ECO:0000256" key="1">
    <source>
        <dbReference type="ARBA" id="ARBA00022670"/>
    </source>
</evidence>
<dbReference type="GO" id="GO:0046872">
    <property type="term" value="F:metal ion binding"/>
    <property type="evidence" value="ECO:0007669"/>
    <property type="project" value="UniProtKB-KW"/>
</dbReference>
<dbReference type="InterPro" id="IPR024079">
    <property type="entry name" value="MetalloPept_cat_dom_sf"/>
</dbReference>
<dbReference type="EMBL" id="CAJNOC010004260">
    <property type="protein sequence ID" value="CAF1015162.1"/>
    <property type="molecule type" value="Genomic_DNA"/>
</dbReference>
<dbReference type="Pfam" id="PF01421">
    <property type="entry name" value="Reprolysin"/>
    <property type="match status" value="1"/>
</dbReference>
<keyword evidence="2 8" id="KW-0479">Metal-binding</keyword>
<organism evidence="11 12">
    <name type="scientific">Brachionus calyciflorus</name>
    <dbReference type="NCBI Taxonomy" id="104777"/>
    <lineage>
        <taxon>Eukaryota</taxon>
        <taxon>Metazoa</taxon>
        <taxon>Spiralia</taxon>
        <taxon>Gnathifera</taxon>
        <taxon>Rotifera</taxon>
        <taxon>Eurotatoria</taxon>
        <taxon>Monogononta</taxon>
        <taxon>Pseudotrocha</taxon>
        <taxon>Ploima</taxon>
        <taxon>Brachionidae</taxon>
        <taxon>Brachionus</taxon>
    </lineage>
</organism>
<evidence type="ECO:0000313" key="11">
    <source>
        <dbReference type="EMBL" id="CAF1015162.1"/>
    </source>
</evidence>
<dbReference type="InterPro" id="IPR041645">
    <property type="entry name" value="ADAMTS_CR_2"/>
</dbReference>
<comment type="caution">
    <text evidence="8">Lacks conserved residue(s) required for the propagation of feature annotation.</text>
</comment>
<keyword evidence="6" id="KW-1015">Disulfide bond</keyword>
<evidence type="ECO:0000256" key="8">
    <source>
        <dbReference type="PROSITE-ProRule" id="PRU00276"/>
    </source>
</evidence>
<feature type="signal peptide" evidence="9">
    <location>
        <begin position="1"/>
        <end position="17"/>
    </location>
</feature>
<keyword evidence="4 8" id="KW-0862">Zinc</keyword>
<evidence type="ECO:0000256" key="9">
    <source>
        <dbReference type="SAM" id="SignalP"/>
    </source>
</evidence>
<feature type="binding site" evidence="8">
    <location>
        <position position="213"/>
    </location>
    <ligand>
        <name>Zn(2+)</name>
        <dbReference type="ChEBI" id="CHEBI:29105"/>
        <note>catalytic</note>
    </ligand>
</feature>
<keyword evidence="12" id="KW-1185">Reference proteome</keyword>
<dbReference type="InterPro" id="IPR001590">
    <property type="entry name" value="Peptidase_M12B"/>
</dbReference>
<evidence type="ECO:0000256" key="6">
    <source>
        <dbReference type="ARBA" id="ARBA00023157"/>
    </source>
</evidence>
<dbReference type="Pfam" id="PF17771">
    <property type="entry name" value="ADAMTS_CR_2"/>
    <property type="match status" value="1"/>
</dbReference>
<feature type="binding site" evidence="8">
    <location>
        <position position="223"/>
    </location>
    <ligand>
        <name>Zn(2+)</name>
        <dbReference type="ChEBI" id="CHEBI:29105"/>
        <note>catalytic</note>
    </ligand>
</feature>
<gene>
    <name evidence="11" type="ORF">OXX778_LOCUS17093</name>
</gene>
<accession>A0A814HTK1</accession>
<dbReference type="InterPro" id="IPR006586">
    <property type="entry name" value="ADAM_Cys-rich"/>
</dbReference>
<evidence type="ECO:0000256" key="3">
    <source>
        <dbReference type="ARBA" id="ARBA00022801"/>
    </source>
</evidence>
<feature type="active site" evidence="8">
    <location>
        <position position="214"/>
    </location>
</feature>
<sequence length="426" mass="49594">MRWFLTLLSLFLHNSNSHEESSHFNLNPGSEFDLKPIVFNVELLIVTDYSVYKMHEKIINSKKWNKYNEKDERLVVNHIKTYYTEIINQVNQRFEASFKDDPDIRIKISISNFFISKKQEDSLWSEGFSYENLDEKVNGDLSLIEFNAWIENNREIFSDFDHAFGVTAKDLVSDDAKMDYNGLGYIYGICQKLFSGSLIEDKGAFESVRSFAHELAHNLGTDHDGLANSKECPEWDNYIMAPKFFPYNQLNSWKFSKCSIKKMKEFLLESKNNECLMNEPKENIDGSNYELYPGQIYNLFDQCQLLHGPNSTPCFEYESIFCQSLFCRSNGTESDCVWVAPATEGSDCGEEKWCMKGNCEPKSEKNLKTKKSDDKNPNQEPINKCLDLMDEDFCDTVVTNDYCDEMFYWNGKSIAYDWCKKKCKNC</sequence>
<reference evidence="11" key="1">
    <citation type="submission" date="2021-02" db="EMBL/GenBank/DDBJ databases">
        <authorList>
            <person name="Nowell W R."/>
        </authorList>
    </citation>
    <scope>NUCLEOTIDE SEQUENCE</scope>
    <source>
        <strain evidence="11">Ploen Becks lab</strain>
    </source>
</reference>
<dbReference type="Proteomes" id="UP000663879">
    <property type="component" value="Unassembled WGS sequence"/>
</dbReference>
<evidence type="ECO:0000256" key="2">
    <source>
        <dbReference type="ARBA" id="ARBA00022723"/>
    </source>
</evidence>
<dbReference type="GO" id="GO:0004222">
    <property type="term" value="F:metalloendopeptidase activity"/>
    <property type="evidence" value="ECO:0007669"/>
    <property type="project" value="InterPro"/>
</dbReference>
<keyword evidence="7" id="KW-0325">Glycoprotein</keyword>
<evidence type="ECO:0000259" key="10">
    <source>
        <dbReference type="PROSITE" id="PS50215"/>
    </source>
</evidence>
<feature type="chain" id="PRO_5032455622" description="Peptidase M12B domain-containing protein" evidence="9">
    <location>
        <begin position="18"/>
        <end position="426"/>
    </location>
</feature>
<evidence type="ECO:0000313" key="12">
    <source>
        <dbReference type="Proteomes" id="UP000663879"/>
    </source>
</evidence>
<feature type="domain" description="Peptidase M12B" evidence="10">
    <location>
        <begin position="39"/>
        <end position="280"/>
    </location>
</feature>
<name>A0A814HTK1_9BILA</name>
<dbReference type="SMART" id="SM00608">
    <property type="entry name" value="ACR"/>
    <property type="match status" value="1"/>
</dbReference>
<dbReference type="Gene3D" id="3.40.1620.60">
    <property type="match status" value="1"/>
</dbReference>
<keyword evidence="3" id="KW-0378">Hydrolase</keyword>
<dbReference type="PROSITE" id="PS50215">
    <property type="entry name" value="ADAM_MEPRO"/>
    <property type="match status" value="1"/>
</dbReference>
<dbReference type="GO" id="GO:0006509">
    <property type="term" value="P:membrane protein ectodomain proteolysis"/>
    <property type="evidence" value="ECO:0007669"/>
    <property type="project" value="TreeGrafter"/>
</dbReference>
<evidence type="ECO:0000256" key="7">
    <source>
        <dbReference type="ARBA" id="ARBA00023180"/>
    </source>
</evidence>
<dbReference type="SUPFAM" id="SSF55486">
    <property type="entry name" value="Metalloproteases ('zincins'), catalytic domain"/>
    <property type="match status" value="1"/>
</dbReference>
<proteinExistence type="predicted"/>
<dbReference type="PANTHER" id="PTHR11905">
    <property type="entry name" value="ADAM A DISINTEGRIN AND METALLOPROTEASE DOMAIN"/>
    <property type="match status" value="1"/>
</dbReference>
<keyword evidence="9" id="KW-0732">Signal</keyword>
<dbReference type="OrthoDB" id="10035764at2759"/>
<dbReference type="Gene3D" id="3.40.390.10">
    <property type="entry name" value="Collagenase (Catalytic Domain)"/>
    <property type="match status" value="1"/>
</dbReference>
<comment type="caution">
    <text evidence="11">The sequence shown here is derived from an EMBL/GenBank/DDBJ whole genome shotgun (WGS) entry which is preliminary data.</text>
</comment>
<evidence type="ECO:0000256" key="5">
    <source>
        <dbReference type="ARBA" id="ARBA00023049"/>
    </source>
</evidence>
<protein>
    <recommendedName>
        <fullName evidence="10">Peptidase M12B domain-containing protein</fullName>
    </recommendedName>
</protein>
<evidence type="ECO:0000256" key="4">
    <source>
        <dbReference type="ARBA" id="ARBA00022833"/>
    </source>
</evidence>
<dbReference type="PANTHER" id="PTHR11905:SF159">
    <property type="entry name" value="ADAM METALLOPROTEASE"/>
    <property type="match status" value="1"/>
</dbReference>
<keyword evidence="5" id="KW-0482">Metalloprotease</keyword>
<feature type="binding site" evidence="8">
    <location>
        <position position="217"/>
    </location>
    <ligand>
        <name>Zn(2+)</name>
        <dbReference type="ChEBI" id="CHEBI:29105"/>
        <note>catalytic</note>
    </ligand>
</feature>